<dbReference type="Proteomes" id="UP000182034">
    <property type="component" value="Unassembled WGS sequence"/>
</dbReference>
<keyword evidence="3" id="KW-0998">Cell outer membrane</keyword>
<dbReference type="InterPro" id="IPR012910">
    <property type="entry name" value="Plug_dom"/>
</dbReference>
<dbReference type="EMBL" id="FPKW01000003">
    <property type="protein sequence ID" value="SFZ92597.1"/>
    <property type="molecule type" value="Genomic_DNA"/>
</dbReference>
<dbReference type="AlphaFoldDB" id="A0A1K2IJH1"/>
<dbReference type="SUPFAM" id="SSF56935">
    <property type="entry name" value="Porins"/>
    <property type="match status" value="1"/>
</dbReference>
<dbReference type="GO" id="GO:0009279">
    <property type="term" value="C:cell outer membrane"/>
    <property type="evidence" value="ECO:0007669"/>
    <property type="project" value="UniProtKB-SubCell"/>
</dbReference>
<evidence type="ECO:0000256" key="1">
    <source>
        <dbReference type="ARBA" id="ARBA00004442"/>
    </source>
</evidence>
<evidence type="ECO:0000256" key="3">
    <source>
        <dbReference type="ARBA" id="ARBA00023237"/>
    </source>
</evidence>
<feature type="domain" description="TonB-dependent receptor plug" evidence="4">
    <location>
        <begin position="76"/>
        <end position="170"/>
    </location>
</feature>
<dbReference type="Gene3D" id="2.40.170.20">
    <property type="entry name" value="TonB-dependent receptor, beta-barrel domain"/>
    <property type="match status" value="1"/>
</dbReference>
<gene>
    <name evidence="5" type="ORF">SAMN05216324_103337</name>
</gene>
<evidence type="ECO:0000313" key="6">
    <source>
        <dbReference type="Proteomes" id="UP000182034"/>
    </source>
</evidence>
<protein>
    <submittedName>
        <fullName evidence="5">Outer membrane receptor proteins, mostly Fe transport</fullName>
    </submittedName>
</protein>
<evidence type="ECO:0000259" key="4">
    <source>
        <dbReference type="Pfam" id="PF07715"/>
    </source>
</evidence>
<organism evidence="5 6">
    <name type="scientific">Chryseobacterium limigenitum</name>
    <dbReference type="NCBI Taxonomy" id="1612149"/>
    <lineage>
        <taxon>Bacteria</taxon>
        <taxon>Pseudomonadati</taxon>
        <taxon>Bacteroidota</taxon>
        <taxon>Flavobacteriia</taxon>
        <taxon>Flavobacteriales</taxon>
        <taxon>Weeksellaceae</taxon>
        <taxon>Chryseobacterium group</taxon>
        <taxon>Chryseobacterium</taxon>
    </lineage>
</organism>
<comment type="subcellular location">
    <subcellularLocation>
        <location evidence="1">Cell outer membrane</location>
    </subcellularLocation>
</comment>
<keyword evidence="2" id="KW-0472">Membrane</keyword>
<keyword evidence="6" id="KW-1185">Reference proteome</keyword>
<dbReference type="PANTHER" id="PTHR40980:SF5">
    <property type="entry name" value="TONB-DEPENDENT RECEPTOR"/>
    <property type="match status" value="1"/>
</dbReference>
<keyword evidence="5" id="KW-0675">Receptor</keyword>
<sequence>MFYSFAPKESVNKVSTIMKIYKLSVAVLFLSGSVFYAQEVKKDTISKEKRIEGVVIQGSSSKKTETAVLGEQKKAIIQKQAVSAEEISRKGISNVEQGLTKVTGITTVEGRGLFVRGLEERYNYLLINGLGSPSNNPFQKIIALKQFPTDVVGKLNIYKTFNSNLYGDFAGATFDIETLTMEKSFSKIEFGIGVNTASTFRNNFKVSEGADGFNGYLGLNSDDKKLPSAIRDSRPNNYRFSANESLAQFKDSWNVDQVKSLPNTSIGFTTVQKVKAGETGNIGILFSLNQSNEYSYKEGAKNQFKDFGGVINLNNDLLRKQYNYEIESSALLGFAYKNKGTAINLNAMYLQNVNNIIEDYYGYKNNQVQNKDVGFFRTNQQDLSRFLNIQLTGSQKLGERQQVKAGGSYVINNYQQPDRKILEGSRQDLNGNMLSDDQLYLAYGGNNIIRQYLDVNSRFYGSAYGEYSIFLGEKGDKKDYPMQLSVGYNGFADLRKTSYRFIFGKPNGTAGQAFLIDKNSPQAKFNQDLANNLFYFQEESDGSKFFTSMYQFVNAGYINFNYKPSESWDFLLGARYENDMTLIRFSAQGAANKTNLDKQRNLFLPSISIKKALNSKNNLRFAFSKTVTRPVLIETMDIDYINPDNETIRGNPNIENSDNYNFDLKWEYFPSTKEMFAVNLFAKRINNAIERSFVSSGDANGVTVTFYNAKKADLAGIELEGIISLGRISDALSKFTLGANATFMYTDVERSQQQLELEQPNPNYYKGDLHKRGLQGASPYTINADLKYEMKTKNNFSRTFSLVYNVSGSKIYAVGTSGADNYYEKPFHQLDFVYQEQINKNWNIKAGIQNILNNRYKILLGDKSYYNVDTNGTNTYTDYFRGTNFNLTVGYTF</sequence>
<dbReference type="InterPro" id="IPR037066">
    <property type="entry name" value="Plug_dom_sf"/>
</dbReference>
<name>A0A1K2IJH1_9FLAO</name>
<dbReference type="Gene3D" id="2.170.130.10">
    <property type="entry name" value="TonB-dependent receptor, plug domain"/>
    <property type="match status" value="1"/>
</dbReference>
<reference evidence="6" key="1">
    <citation type="submission" date="2016-10" db="EMBL/GenBank/DDBJ databases">
        <authorList>
            <person name="Varghese N."/>
            <person name="Submissions S."/>
        </authorList>
    </citation>
    <scope>NUCLEOTIDE SEQUENCE [LARGE SCALE GENOMIC DNA]</scope>
    <source>
        <strain evidence="6">SUR2</strain>
    </source>
</reference>
<dbReference type="STRING" id="1612149.SAMN05216324_103337"/>
<evidence type="ECO:0000313" key="5">
    <source>
        <dbReference type="EMBL" id="SFZ92597.1"/>
    </source>
</evidence>
<accession>A0A1K2IJH1</accession>
<evidence type="ECO:0000256" key="2">
    <source>
        <dbReference type="ARBA" id="ARBA00023136"/>
    </source>
</evidence>
<proteinExistence type="predicted"/>
<dbReference type="Pfam" id="PF07715">
    <property type="entry name" value="Plug"/>
    <property type="match status" value="1"/>
</dbReference>
<dbReference type="PANTHER" id="PTHR40980">
    <property type="entry name" value="PLUG DOMAIN-CONTAINING PROTEIN"/>
    <property type="match status" value="1"/>
</dbReference>
<dbReference type="InterPro" id="IPR036942">
    <property type="entry name" value="Beta-barrel_TonB_sf"/>
</dbReference>